<dbReference type="RefSeq" id="XP_001461441.1">
    <property type="nucleotide sequence ID" value="XM_001461404.1"/>
</dbReference>
<proteinExistence type="predicted"/>
<dbReference type="OrthoDB" id="303767at2759"/>
<reference evidence="2 3" key="1">
    <citation type="journal article" date="2006" name="Nature">
        <title>Global trends of whole-genome duplications revealed by the ciliate Paramecium tetraurelia.</title>
        <authorList>
            <consortium name="Genoscope"/>
            <person name="Aury J.-M."/>
            <person name="Jaillon O."/>
            <person name="Duret L."/>
            <person name="Noel B."/>
            <person name="Jubin C."/>
            <person name="Porcel B.M."/>
            <person name="Segurens B."/>
            <person name="Daubin V."/>
            <person name="Anthouard V."/>
            <person name="Aiach N."/>
            <person name="Arnaiz O."/>
            <person name="Billaut A."/>
            <person name="Beisson J."/>
            <person name="Blanc I."/>
            <person name="Bouhouche K."/>
            <person name="Camara F."/>
            <person name="Duharcourt S."/>
            <person name="Guigo R."/>
            <person name="Gogendeau D."/>
            <person name="Katinka M."/>
            <person name="Keller A.-M."/>
            <person name="Kissmehl R."/>
            <person name="Klotz C."/>
            <person name="Koll F."/>
            <person name="Le Moue A."/>
            <person name="Lepere C."/>
            <person name="Malinsky S."/>
            <person name="Nowacki M."/>
            <person name="Nowak J.K."/>
            <person name="Plattner H."/>
            <person name="Poulain J."/>
            <person name="Ruiz F."/>
            <person name="Serrano V."/>
            <person name="Zagulski M."/>
            <person name="Dessen P."/>
            <person name="Betermier M."/>
            <person name="Weissenbach J."/>
            <person name="Scarpelli C."/>
            <person name="Schachter V."/>
            <person name="Sperling L."/>
            <person name="Meyer E."/>
            <person name="Cohen J."/>
            <person name="Wincker P."/>
        </authorList>
    </citation>
    <scope>NUCLEOTIDE SEQUENCE [LARGE SCALE GENOMIC DNA]</scope>
    <source>
        <strain evidence="2 3">Stock d4-2</strain>
    </source>
</reference>
<feature type="compositionally biased region" description="Basic and acidic residues" evidence="1">
    <location>
        <begin position="263"/>
        <end position="291"/>
    </location>
</feature>
<keyword evidence="3" id="KW-1185">Reference proteome</keyword>
<feature type="compositionally biased region" description="Polar residues" evidence="1">
    <location>
        <begin position="295"/>
        <end position="326"/>
    </location>
</feature>
<protein>
    <submittedName>
        <fullName evidence="2">Uncharacterized protein</fullName>
    </submittedName>
</protein>
<accession>A0EFH7</accession>
<evidence type="ECO:0000313" key="3">
    <source>
        <dbReference type="Proteomes" id="UP000000600"/>
    </source>
</evidence>
<evidence type="ECO:0000256" key="1">
    <source>
        <dbReference type="SAM" id="MobiDB-lite"/>
    </source>
</evidence>
<dbReference type="OMA" id="SQTQNFM"/>
<feature type="compositionally biased region" description="Polar residues" evidence="1">
    <location>
        <begin position="242"/>
        <end position="262"/>
    </location>
</feature>
<feature type="region of interest" description="Disordered" evidence="1">
    <location>
        <begin position="157"/>
        <end position="203"/>
    </location>
</feature>
<dbReference type="Proteomes" id="UP000000600">
    <property type="component" value="Unassembled WGS sequence"/>
</dbReference>
<organism evidence="2 3">
    <name type="scientific">Paramecium tetraurelia</name>
    <dbReference type="NCBI Taxonomy" id="5888"/>
    <lineage>
        <taxon>Eukaryota</taxon>
        <taxon>Sar</taxon>
        <taxon>Alveolata</taxon>
        <taxon>Ciliophora</taxon>
        <taxon>Intramacronucleata</taxon>
        <taxon>Oligohymenophorea</taxon>
        <taxon>Peniculida</taxon>
        <taxon>Parameciidae</taxon>
        <taxon>Paramecium</taxon>
    </lineage>
</organism>
<feature type="compositionally biased region" description="Low complexity" evidence="1">
    <location>
        <begin position="184"/>
        <end position="203"/>
    </location>
</feature>
<dbReference type="AlphaFoldDB" id="A0EFH7"/>
<gene>
    <name evidence="2" type="ORF">GSPATT00026391001</name>
</gene>
<dbReference type="EMBL" id="CT868675">
    <property type="protein sequence ID" value="CAK94068.1"/>
    <property type="molecule type" value="Genomic_DNA"/>
</dbReference>
<evidence type="ECO:0000313" key="2">
    <source>
        <dbReference type="EMBL" id="CAK94068.1"/>
    </source>
</evidence>
<dbReference type="KEGG" id="ptm:GSPATT00026391001"/>
<sequence>MSASPLIKVASSAFTNGSALTFKKKNLSNSQTQNFMVGNSPLKSLDENEQSPSKLINIYSDSALFNVGNSYSTVKNAPIIEEEKTHKTYTYSQMPPEEAEKAYCERQKIIKEQIKRSKNSGKFKAKKRVDTNKSTLKSALKKQQLDYSTAQSQQIDISRTSQTFRRKSIDQPIQTVPKPHPKVNKIIENNNSNKSTKQSQLNSSDFLQQSFHQQLQSKKQQLLTEIAQLDKEIVREKEKKQQSLVQSINISPRGQKMKQNPTQKDDLKSTYEKRQQMKKVADKEKQRKEMEQCTFKPQLNSNTSRKLNTSQSSKFTPLTSPKQTKVTHPIKVPTRSQSQEERVVKKDGLQNSKEDLNCKEFVLIVERLQRMNEKYNMILEQSNKIRNQLKQI</sequence>
<dbReference type="HOGENOM" id="CLU_843230_0_0_1"/>
<feature type="region of interest" description="Disordered" evidence="1">
    <location>
        <begin position="237"/>
        <end position="346"/>
    </location>
</feature>
<name>A0EFH7_PARTE</name>
<dbReference type="InParanoid" id="A0EFH7"/>
<dbReference type="GeneID" id="5047226"/>